<dbReference type="Proteomes" id="UP001175271">
    <property type="component" value="Unassembled WGS sequence"/>
</dbReference>
<organism evidence="6 7">
    <name type="scientific">Steinernema hermaphroditum</name>
    <dbReference type="NCBI Taxonomy" id="289476"/>
    <lineage>
        <taxon>Eukaryota</taxon>
        <taxon>Metazoa</taxon>
        <taxon>Ecdysozoa</taxon>
        <taxon>Nematoda</taxon>
        <taxon>Chromadorea</taxon>
        <taxon>Rhabditida</taxon>
        <taxon>Tylenchina</taxon>
        <taxon>Panagrolaimomorpha</taxon>
        <taxon>Strongyloidoidea</taxon>
        <taxon>Steinernematidae</taxon>
        <taxon>Steinernema</taxon>
    </lineage>
</organism>
<keyword evidence="3" id="KW-0690">Ribosome biogenesis</keyword>
<evidence type="ECO:0000259" key="5">
    <source>
        <dbReference type="PROSITE" id="PS50888"/>
    </source>
</evidence>
<dbReference type="PROSITE" id="PS01287">
    <property type="entry name" value="RTC"/>
    <property type="match status" value="1"/>
</dbReference>
<dbReference type="InterPro" id="IPR013792">
    <property type="entry name" value="RNA3'P_cycl/enolpyr_Trfase_a/b"/>
</dbReference>
<dbReference type="InterPro" id="IPR037136">
    <property type="entry name" value="RNA3'_phos_cyclase_dom_sf"/>
</dbReference>
<dbReference type="InterPro" id="IPR023797">
    <property type="entry name" value="RNA3'_phos_cyclase_dom"/>
</dbReference>
<feature type="domain" description="BHLH" evidence="5">
    <location>
        <begin position="362"/>
        <end position="414"/>
    </location>
</feature>
<dbReference type="Gene3D" id="4.10.280.10">
    <property type="entry name" value="Helix-loop-helix DNA-binding domain"/>
    <property type="match status" value="1"/>
</dbReference>
<dbReference type="PROSITE" id="PS50888">
    <property type="entry name" value="BHLH"/>
    <property type="match status" value="1"/>
</dbReference>
<dbReference type="InterPro" id="IPR000228">
    <property type="entry name" value="RNA3'_term_phos_cyc"/>
</dbReference>
<dbReference type="AlphaFoldDB" id="A0AA39GZY2"/>
<evidence type="ECO:0000313" key="7">
    <source>
        <dbReference type="Proteomes" id="UP001175271"/>
    </source>
</evidence>
<dbReference type="InterPro" id="IPR020719">
    <property type="entry name" value="RNA3'_term_phos_cycl-like_CS"/>
</dbReference>
<accession>A0AA39GZY2</accession>
<sequence>MSVLSGRPVFIRDIRSIDEAPGIRDYEAKLISLFENVTNGSKFFISRTGTEVRFHPGSLVGGKFTFDCGTDRCISYFLEPLVMMAPFCKQPLHVKLLGVTNKRDELSVDAIRATWLPVFNKFVLNDEDLSIKINARGFLPSGGGSVTFTAPIVRTLRPAQRQNAGKIRRIRGLAYVSKASPTIANRMIEAVKHMLRGYIADVYITVDTRKGDAAGKSPGFGLFLTAETTEGVFYHGEAISKSSTDATTAPSIPEDIASYAASQLLNELFRGGCLDSSAQMLAATFMTLCEKDVSVFLSGPLTNNTIRGLRHLKMFFGMVFNFGREKTENEDEADLTVTMGYNNRVLMTGMGLIGMPSERSSAAASSHFDRERLRHIQVNHAFAQLRTVIPSFPIDRKMSKHEILRGAIRYIHILEYILGMRSFSDLEGVSSSGN</sequence>
<keyword evidence="7" id="KW-1185">Reference proteome</keyword>
<dbReference type="GO" id="GO:0000479">
    <property type="term" value="P:endonucleolytic cleavage of tricistronic rRNA transcript (SSU-rRNA, 5.8S rRNA, LSU-rRNA)"/>
    <property type="evidence" value="ECO:0007669"/>
    <property type="project" value="TreeGrafter"/>
</dbReference>
<evidence type="ECO:0000256" key="3">
    <source>
        <dbReference type="ARBA" id="ARBA00022517"/>
    </source>
</evidence>
<dbReference type="SMART" id="SM00353">
    <property type="entry name" value="HLH"/>
    <property type="match status" value="1"/>
</dbReference>
<comment type="subcellular location">
    <subcellularLocation>
        <location evidence="1">Nucleus</location>
        <location evidence="1">Nucleolus</location>
    </subcellularLocation>
</comment>
<dbReference type="GO" id="GO:0005730">
    <property type="term" value="C:nucleolus"/>
    <property type="evidence" value="ECO:0007669"/>
    <property type="project" value="UniProtKB-SubCell"/>
</dbReference>
<protein>
    <recommendedName>
        <fullName evidence="5">BHLH domain-containing protein</fullName>
    </recommendedName>
</protein>
<dbReference type="InterPro" id="IPR016443">
    <property type="entry name" value="RNA3'_term_phos_cyc_type_2"/>
</dbReference>
<dbReference type="InterPro" id="IPR036638">
    <property type="entry name" value="HLH_DNA-bd_sf"/>
</dbReference>
<dbReference type="Pfam" id="PF01137">
    <property type="entry name" value="RTC"/>
    <property type="match status" value="1"/>
</dbReference>
<comment type="similarity">
    <text evidence="2">Belongs to the RNA 3'-terminal cyclase family. Type 2 subfamily.</text>
</comment>
<dbReference type="InterPro" id="IPR036553">
    <property type="entry name" value="RPTC_insert"/>
</dbReference>
<evidence type="ECO:0000313" key="6">
    <source>
        <dbReference type="EMBL" id="KAK0395833.1"/>
    </source>
</evidence>
<name>A0AA39GZY2_9BILA</name>
<dbReference type="Pfam" id="PF00010">
    <property type="entry name" value="HLH"/>
    <property type="match status" value="1"/>
</dbReference>
<dbReference type="SUPFAM" id="SSF55205">
    <property type="entry name" value="EPT/RTPC-like"/>
    <property type="match status" value="1"/>
</dbReference>
<dbReference type="Gene3D" id="3.65.10.20">
    <property type="entry name" value="RNA 3'-terminal phosphate cyclase domain"/>
    <property type="match status" value="1"/>
</dbReference>
<dbReference type="PANTHER" id="PTHR11096:SF1">
    <property type="entry name" value="RNA 3'-TERMINAL PHOSPHATE CYCLASE-LIKE PROTEIN"/>
    <property type="match status" value="1"/>
</dbReference>
<dbReference type="EMBL" id="JAUCMV010000005">
    <property type="protein sequence ID" value="KAK0395833.1"/>
    <property type="molecule type" value="Genomic_DNA"/>
</dbReference>
<evidence type="ECO:0000256" key="4">
    <source>
        <dbReference type="ARBA" id="ARBA00023242"/>
    </source>
</evidence>
<dbReference type="PANTHER" id="PTHR11096">
    <property type="entry name" value="RNA 3' TERMINAL PHOSPHATE CYCLASE"/>
    <property type="match status" value="1"/>
</dbReference>
<dbReference type="InterPro" id="IPR013791">
    <property type="entry name" value="RNA3'-term_phos_cycl_insert"/>
</dbReference>
<dbReference type="GO" id="GO:0046983">
    <property type="term" value="F:protein dimerization activity"/>
    <property type="evidence" value="ECO:0007669"/>
    <property type="project" value="InterPro"/>
</dbReference>
<comment type="caution">
    <text evidence="6">The sequence shown here is derived from an EMBL/GenBank/DDBJ whole genome shotgun (WGS) entry which is preliminary data.</text>
</comment>
<dbReference type="InterPro" id="IPR011598">
    <property type="entry name" value="bHLH_dom"/>
</dbReference>
<dbReference type="Gene3D" id="3.30.360.20">
    <property type="entry name" value="RNA 3'-terminal phosphate cyclase, insert domain"/>
    <property type="match status" value="1"/>
</dbReference>
<evidence type="ECO:0000256" key="1">
    <source>
        <dbReference type="ARBA" id="ARBA00004604"/>
    </source>
</evidence>
<dbReference type="SUPFAM" id="SSF47459">
    <property type="entry name" value="HLH, helix-loop-helix DNA-binding domain"/>
    <property type="match status" value="1"/>
</dbReference>
<keyword evidence="4" id="KW-0539">Nucleus</keyword>
<reference evidence="6" key="1">
    <citation type="submission" date="2023-06" db="EMBL/GenBank/DDBJ databases">
        <title>Genomic analysis of the entomopathogenic nematode Steinernema hermaphroditum.</title>
        <authorList>
            <person name="Schwarz E.M."/>
            <person name="Heppert J.K."/>
            <person name="Baniya A."/>
            <person name="Schwartz H.T."/>
            <person name="Tan C.-H."/>
            <person name="Antoshechkin I."/>
            <person name="Sternberg P.W."/>
            <person name="Goodrich-Blair H."/>
            <person name="Dillman A.R."/>
        </authorList>
    </citation>
    <scope>NUCLEOTIDE SEQUENCE</scope>
    <source>
        <strain evidence="6">PS9179</strain>
        <tissue evidence="6">Whole animal</tissue>
    </source>
</reference>
<proteinExistence type="inferred from homology"/>
<evidence type="ECO:0000256" key="2">
    <source>
        <dbReference type="ARBA" id="ARBA00007089"/>
    </source>
</evidence>
<dbReference type="GO" id="GO:0004521">
    <property type="term" value="F:RNA endonuclease activity"/>
    <property type="evidence" value="ECO:0007669"/>
    <property type="project" value="TreeGrafter"/>
</dbReference>
<gene>
    <name evidence="6" type="ORF">QR680_001456</name>
</gene>
<dbReference type="Pfam" id="PF05189">
    <property type="entry name" value="RTC_insert"/>
    <property type="match status" value="1"/>
</dbReference>
<dbReference type="NCBIfam" id="TIGR03400">
    <property type="entry name" value="18S_RNA_Rcl1p"/>
    <property type="match status" value="1"/>
</dbReference>